<sequence length="419" mass="47789">MKRTIYVYADWLELGVPVLVGELYSETLRGKEIFSFAYHKEWLQSDYVYQLDPDLGLFEGIQYLNDEKSNFGLFLDSSPDRWGRVLMKRREAALARKEKRKTDKLFETDFLLGVFDGYRMGALRFKLDKEGPFLNDNKVLASPPWTSIKELEQISLRLEEDDSLDNPDYLKWLQLLVSPGSSLGGARPKASVLDNDGRLWIAKFPSKNDGDDIGGWEMVTYELAIQSGIQMAESKAEKFSSNQHTFLTKRFDRTIAGERIHFASAMTLLGYTDGTDASSGASYLELVDFIAKHGASPENDLKQLWRRIVFSICVSNTDDHLRNHGFLLTDKGWVLSPAYDINPVETGTGLKLNISEDDNALDFDLVFEVAPYFRIEKKEASQIIQEITHVVSNWKIIANKYGLSRREQELKASAFNRCQ</sequence>
<organism evidence="5 6">
    <name type="scientific">Joostella atrarenae</name>
    <dbReference type="NCBI Taxonomy" id="679257"/>
    <lineage>
        <taxon>Bacteria</taxon>
        <taxon>Pseudomonadati</taxon>
        <taxon>Bacteroidota</taxon>
        <taxon>Flavobacteriia</taxon>
        <taxon>Flavobacteriales</taxon>
        <taxon>Flavobacteriaceae</taxon>
        <taxon>Joostella</taxon>
    </lineage>
</organism>
<name>A0ABS9IZE7_9FLAO</name>
<evidence type="ECO:0000313" key="5">
    <source>
        <dbReference type="EMBL" id="MCF8713556.1"/>
    </source>
</evidence>
<evidence type="ECO:0000256" key="2">
    <source>
        <dbReference type="ARBA" id="ARBA00022679"/>
    </source>
</evidence>
<dbReference type="Gene3D" id="1.10.1070.20">
    <property type="match status" value="1"/>
</dbReference>
<dbReference type="InterPro" id="IPR012893">
    <property type="entry name" value="HipA-like_C"/>
</dbReference>
<evidence type="ECO:0000313" key="6">
    <source>
        <dbReference type="Proteomes" id="UP000829517"/>
    </source>
</evidence>
<keyword evidence="3" id="KW-0418">Kinase</keyword>
<feature type="domain" description="HipA-like C-terminal" evidence="4">
    <location>
        <begin position="181"/>
        <end position="394"/>
    </location>
</feature>
<evidence type="ECO:0000256" key="3">
    <source>
        <dbReference type="ARBA" id="ARBA00022777"/>
    </source>
</evidence>
<proteinExistence type="inferred from homology"/>
<comment type="caution">
    <text evidence="5">The sequence shown here is derived from an EMBL/GenBank/DDBJ whole genome shotgun (WGS) entry which is preliminary data.</text>
</comment>
<dbReference type="PANTHER" id="PTHR37419:SF8">
    <property type="entry name" value="TOXIN YJJJ"/>
    <property type="match status" value="1"/>
</dbReference>
<keyword evidence="2" id="KW-0808">Transferase</keyword>
<reference evidence="5 6" key="1">
    <citation type="submission" date="2021-01" db="EMBL/GenBank/DDBJ databases">
        <title>Genome sequencing of Joostella atrarenae M1-2 (= KCTC 23194).</title>
        <authorList>
            <person name="Zakaria M.R."/>
            <person name="Lam M.Q."/>
            <person name="Chong C.S."/>
        </authorList>
    </citation>
    <scope>NUCLEOTIDE SEQUENCE [LARGE SCALE GENOMIC DNA]</scope>
    <source>
        <strain evidence="5 6">M1-2</strain>
    </source>
</reference>
<accession>A0ABS9IZE7</accession>
<comment type="similarity">
    <text evidence="1">Belongs to the HipA Ser/Thr kinase family.</text>
</comment>
<gene>
    <name evidence="5" type="ORF">JM658_01850</name>
</gene>
<dbReference type="Pfam" id="PF07804">
    <property type="entry name" value="HipA_C"/>
    <property type="match status" value="1"/>
</dbReference>
<dbReference type="RefSeq" id="WP_236957525.1">
    <property type="nucleotide sequence ID" value="NZ_JAETXX010000001.1"/>
</dbReference>
<evidence type="ECO:0000259" key="4">
    <source>
        <dbReference type="Pfam" id="PF07804"/>
    </source>
</evidence>
<protein>
    <submittedName>
        <fullName evidence="5">HipA domain-containing protein</fullName>
    </submittedName>
</protein>
<keyword evidence="6" id="KW-1185">Reference proteome</keyword>
<dbReference type="PANTHER" id="PTHR37419">
    <property type="entry name" value="SERINE/THREONINE-PROTEIN KINASE TOXIN HIPA"/>
    <property type="match status" value="1"/>
</dbReference>
<evidence type="ECO:0000256" key="1">
    <source>
        <dbReference type="ARBA" id="ARBA00010164"/>
    </source>
</evidence>
<dbReference type="Proteomes" id="UP000829517">
    <property type="component" value="Unassembled WGS sequence"/>
</dbReference>
<dbReference type="InterPro" id="IPR052028">
    <property type="entry name" value="HipA_Ser/Thr_kinase"/>
</dbReference>
<dbReference type="EMBL" id="JAETXX010000001">
    <property type="protein sequence ID" value="MCF8713556.1"/>
    <property type="molecule type" value="Genomic_DNA"/>
</dbReference>